<dbReference type="SUPFAM" id="SSF103473">
    <property type="entry name" value="MFS general substrate transporter"/>
    <property type="match status" value="1"/>
</dbReference>
<dbReference type="CDD" id="cd06173">
    <property type="entry name" value="MFS_MefA_like"/>
    <property type="match status" value="1"/>
</dbReference>
<evidence type="ECO:0000313" key="8">
    <source>
        <dbReference type="Proteomes" id="UP000034661"/>
    </source>
</evidence>
<keyword evidence="2" id="KW-1003">Cell membrane</keyword>
<feature type="transmembrane region" description="Helical" evidence="6">
    <location>
        <begin position="365"/>
        <end position="387"/>
    </location>
</feature>
<evidence type="ECO:0000256" key="5">
    <source>
        <dbReference type="ARBA" id="ARBA00023136"/>
    </source>
</evidence>
<protein>
    <submittedName>
        <fullName evidence="7">Major facilitator superfamily</fullName>
    </submittedName>
</protein>
<evidence type="ECO:0000256" key="6">
    <source>
        <dbReference type="SAM" id="Phobius"/>
    </source>
</evidence>
<feature type="transmembrane region" description="Helical" evidence="6">
    <location>
        <begin position="393"/>
        <end position="410"/>
    </location>
</feature>
<comment type="caution">
    <text evidence="7">The sequence shown here is derived from an EMBL/GenBank/DDBJ whole genome shotgun (WGS) entry which is preliminary data.</text>
</comment>
<evidence type="ECO:0000313" key="7">
    <source>
        <dbReference type="EMBL" id="KKU95472.1"/>
    </source>
</evidence>
<dbReference type="GO" id="GO:0005886">
    <property type="term" value="C:plasma membrane"/>
    <property type="evidence" value="ECO:0007669"/>
    <property type="project" value="UniProtKB-SubCell"/>
</dbReference>
<keyword evidence="3 6" id="KW-0812">Transmembrane</keyword>
<dbReference type="InterPro" id="IPR036259">
    <property type="entry name" value="MFS_trans_sf"/>
</dbReference>
<evidence type="ECO:0000256" key="2">
    <source>
        <dbReference type="ARBA" id="ARBA00022475"/>
    </source>
</evidence>
<name>A0A0G1UMM9_9BACT</name>
<keyword evidence="5 6" id="KW-0472">Membrane</keyword>
<keyword evidence="4 6" id="KW-1133">Transmembrane helix</keyword>
<feature type="transmembrane region" description="Helical" evidence="6">
    <location>
        <begin position="20"/>
        <end position="44"/>
    </location>
</feature>
<feature type="transmembrane region" description="Helical" evidence="6">
    <location>
        <begin position="56"/>
        <end position="75"/>
    </location>
</feature>
<gene>
    <name evidence="7" type="ORF">UY27_C0016G0002</name>
</gene>
<feature type="transmembrane region" description="Helical" evidence="6">
    <location>
        <begin position="269"/>
        <end position="288"/>
    </location>
</feature>
<feature type="transmembrane region" description="Helical" evidence="6">
    <location>
        <begin position="326"/>
        <end position="345"/>
    </location>
</feature>
<sequence length="422" mass="45521">MQEISPFATVRVLAHKGFRYLWFGQIASQLASNMLLFLLALLVYQRTGSNTAVSGLFLAYGLPAVVFGMVAGVVVEHLDKRTVLVVCDLSRALLVVFLFLFARHLWVMYVFVFVNAVINQLYIPAEGPSIPKLVPGNELLSANSLFSFTYYSSMAFGFVLSGPLLRIFGPAFSLLFLSGLFVLASWFVVRVPADEQKGYGIARAFSADVGNMIRRVHSELRAGIESVMQSRPLSDSLLLLTGTQIMLAILGTLGPGFADRMLTIDVRDASVVIIGPVVAGIIVGALWVGNTGHRIKPGRLIQIGIVSAGVILIAVSAMVWLKGMPWVLPVAVVLFFLLGVANSFLDVPANSMLQKESQGPMRSRVYGILAAAVGGVGLLPVVLGGLLADVIGIGKVIFLLGAIICAYGVYRIRYNRMNQSDQ</sequence>
<evidence type="ECO:0000256" key="1">
    <source>
        <dbReference type="ARBA" id="ARBA00004651"/>
    </source>
</evidence>
<dbReference type="EMBL" id="LCPJ01000016">
    <property type="protein sequence ID" value="KKU95472.1"/>
    <property type="molecule type" value="Genomic_DNA"/>
</dbReference>
<evidence type="ECO:0000256" key="4">
    <source>
        <dbReference type="ARBA" id="ARBA00022989"/>
    </source>
</evidence>
<feature type="transmembrane region" description="Helical" evidence="6">
    <location>
        <begin position="167"/>
        <end position="189"/>
    </location>
</feature>
<dbReference type="Proteomes" id="UP000034661">
    <property type="component" value="Unassembled WGS sequence"/>
</dbReference>
<dbReference type="GO" id="GO:0022857">
    <property type="term" value="F:transmembrane transporter activity"/>
    <property type="evidence" value="ECO:0007669"/>
    <property type="project" value="InterPro"/>
</dbReference>
<reference evidence="7 8" key="1">
    <citation type="journal article" date="2015" name="Nature">
        <title>rRNA introns, odd ribosomes, and small enigmatic genomes across a large radiation of phyla.</title>
        <authorList>
            <person name="Brown C.T."/>
            <person name="Hug L.A."/>
            <person name="Thomas B.C."/>
            <person name="Sharon I."/>
            <person name="Castelle C.J."/>
            <person name="Singh A."/>
            <person name="Wilkins M.J."/>
            <person name="Williams K.H."/>
            <person name="Banfield J.F."/>
        </authorList>
    </citation>
    <scope>NUCLEOTIDE SEQUENCE [LARGE SCALE GENOMIC DNA]</scope>
</reference>
<feature type="transmembrane region" description="Helical" evidence="6">
    <location>
        <begin position="300"/>
        <end position="320"/>
    </location>
</feature>
<dbReference type="PANTHER" id="PTHR23513">
    <property type="entry name" value="INTEGRAL MEMBRANE EFFLUX PROTEIN-RELATED"/>
    <property type="match status" value="1"/>
</dbReference>
<evidence type="ECO:0000256" key="3">
    <source>
        <dbReference type="ARBA" id="ARBA00022692"/>
    </source>
</evidence>
<dbReference type="InterPro" id="IPR011701">
    <property type="entry name" value="MFS"/>
</dbReference>
<comment type="subcellular location">
    <subcellularLocation>
        <location evidence="1">Cell membrane</location>
        <topology evidence="1">Multi-pass membrane protein</topology>
    </subcellularLocation>
</comment>
<dbReference type="Pfam" id="PF07690">
    <property type="entry name" value="MFS_1"/>
    <property type="match status" value="1"/>
</dbReference>
<organism evidence="7 8">
    <name type="scientific">Candidatus Gottesmanbacteria bacterium GW2011_GWA1_48_13</name>
    <dbReference type="NCBI Taxonomy" id="1618439"/>
    <lineage>
        <taxon>Bacteria</taxon>
        <taxon>Candidatus Gottesmaniibacteriota</taxon>
    </lineage>
</organism>
<feature type="transmembrane region" description="Helical" evidence="6">
    <location>
        <begin position="237"/>
        <end position="257"/>
    </location>
</feature>
<dbReference type="AlphaFoldDB" id="A0A0G1UMM9"/>
<proteinExistence type="predicted"/>
<feature type="transmembrane region" description="Helical" evidence="6">
    <location>
        <begin position="95"/>
        <end position="118"/>
    </location>
</feature>
<accession>A0A0G1UMM9</accession>
<dbReference type="Gene3D" id="1.20.1250.20">
    <property type="entry name" value="MFS general substrate transporter like domains"/>
    <property type="match status" value="1"/>
</dbReference>
<dbReference type="PANTHER" id="PTHR23513:SF6">
    <property type="entry name" value="MAJOR FACILITATOR SUPERFAMILY ASSOCIATED DOMAIN-CONTAINING PROTEIN"/>
    <property type="match status" value="1"/>
</dbReference>